<name>A0A814MLH6_9BILA</name>
<evidence type="ECO:0000256" key="1">
    <source>
        <dbReference type="ARBA" id="ARBA00008025"/>
    </source>
</evidence>
<keyword evidence="4" id="KW-1133">Transmembrane helix</keyword>
<dbReference type="Gene3D" id="3.30.450.50">
    <property type="entry name" value="Longin domain"/>
    <property type="match status" value="1"/>
</dbReference>
<dbReference type="Pfam" id="PF13774">
    <property type="entry name" value="Longin"/>
    <property type="match status" value="1"/>
</dbReference>
<keyword evidence="4" id="KW-0812">Transmembrane</keyword>
<gene>
    <name evidence="6" type="ORF">OXX778_LOCUS20185</name>
</gene>
<dbReference type="InterPro" id="IPR010908">
    <property type="entry name" value="Longin_dom"/>
</dbReference>
<dbReference type="GO" id="GO:0000149">
    <property type="term" value="F:SNARE binding"/>
    <property type="evidence" value="ECO:0007669"/>
    <property type="project" value="TreeGrafter"/>
</dbReference>
<proteinExistence type="inferred from homology"/>
<dbReference type="PANTHER" id="PTHR21136:SF179">
    <property type="entry name" value="VESICLE ASSOCIATED MEMBRANE PROTEIN 7-RELATED"/>
    <property type="match status" value="1"/>
</dbReference>
<dbReference type="Proteomes" id="UP000663879">
    <property type="component" value="Unassembled WGS sequence"/>
</dbReference>
<dbReference type="GO" id="GO:0031201">
    <property type="term" value="C:SNARE complex"/>
    <property type="evidence" value="ECO:0007669"/>
    <property type="project" value="TreeGrafter"/>
</dbReference>
<reference evidence="6" key="1">
    <citation type="submission" date="2021-02" db="EMBL/GenBank/DDBJ databases">
        <authorList>
            <person name="Nowell W R."/>
        </authorList>
    </citation>
    <scope>NUCLEOTIDE SEQUENCE</scope>
    <source>
        <strain evidence="6">Ploen Becks lab</strain>
    </source>
</reference>
<keyword evidence="7" id="KW-1185">Reference proteome</keyword>
<dbReference type="GO" id="GO:0005484">
    <property type="term" value="F:SNAP receptor activity"/>
    <property type="evidence" value="ECO:0007669"/>
    <property type="project" value="TreeGrafter"/>
</dbReference>
<feature type="transmembrane region" description="Helical" evidence="4">
    <location>
        <begin position="162"/>
        <end position="180"/>
    </location>
</feature>
<evidence type="ECO:0000313" key="7">
    <source>
        <dbReference type="Proteomes" id="UP000663879"/>
    </source>
</evidence>
<dbReference type="PROSITE" id="PS50859">
    <property type="entry name" value="LONGIN"/>
    <property type="match status" value="1"/>
</dbReference>
<dbReference type="InterPro" id="IPR051097">
    <property type="entry name" value="Synaptobrevin-like_transport"/>
</dbReference>
<dbReference type="InterPro" id="IPR011012">
    <property type="entry name" value="Longin-like_dom_sf"/>
</dbReference>
<dbReference type="OrthoDB" id="248747at2759"/>
<evidence type="ECO:0000256" key="2">
    <source>
        <dbReference type="ARBA" id="ARBA00023136"/>
    </source>
</evidence>
<organism evidence="6 7">
    <name type="scientific">Brachionus calyciflorus</name>
    <dbReference type="NCBI Taxonomy" id="104777"/>
    <lineage>
        <taxon>Eukaryota</taxon>
        <taxon>Metazoa</taxon>
        <taxon>Spiralia</taxon>
        <taxon>Gnathifera</taxon>
        <taxon>Rotifera</taxon>
        <taxon>Eurotatoria</taxon>
        <taxon>Monogononta</taxon>
        <taxon>Pseudotrocha</taxon>
        <taxon>Ploima</taxon>
        <taxon>Brachionidae</taxon>
        <taxon>Brachionus</taxon>
    </lineage>
</organism>
<dbReference type="SMART" id="SM01270">
    <property type="entry name" value="Longin"/>
    <property type="match status" value="1"/>
</dbReference>
<comment type="similarity">
    <text evidence="1">Belongs to the synaptobrevin family.</text>
</comment>
<comment type="caution">
    <text evidence="6">The sequence shown here is derived from an EMBL/GenBank/DDBJ whole genome shotgun (WGS) entry which is preliminary data.</text>
</comment>
<evidence type="ECO:0000259" key="5">
    <source>
        <dbReference type="PROSITE" id="PS50859"/>
    </source>
</evidence>
<sequence>MSRNLIHPSTSNHMFEITNSETKIFFVAIIRNDEILVKYSQLNGNYDEILEQVKSKFVKTNGVKMTFNYENFCFHYIFNNTITYFCITKDVFDKLKAFQFLERIKLKFESQYQKRMHTALPFAFQAEFLPTLAIETKRYSENLSFDKINEVERARKFFLKKIKFIIVFTILALIVVYFIVSMSCGGFNLPKCIK</sequence>
<dbReference type="PANTHER" id="PTHR21136">
    <property type="entry name" value="SNARE PROTEINS"/>
    <property type="match status" value="1"/>
</dbReference>
<feature type="domain" description="Longin" evidence="5">
    <location>
        <begin position="28"/>
        <end position="132"/>
    </location>
</feature>
<dbReference type="SUPFAM" id="SSF64356">
    <property type="entry name" value="SNARE-like"/>
    <property type="match status" value="1"/>
</dbReference>
<protein>
    <recommendedName>
        <fullName evidence="5">Longin domain-containing protein</fullName>
    </recommendedName>
</protein>
<keyword evidence="2 4" id="KW-0472">Membrane</keyword>
<dbReference type="CDD" id="cd14824">
    <property type="entry name" value="Longin"/>
    <property type="match status" value="1"/>
</dbReference>
<accession>A0A814MLH6</accession>
<dbReference type="GO" id="GO:0006906">
    <property type="term" value="P:vesicle fusion"/>
    <property type="evidence" value="ECO:0007669"/>
    <property type="project" value="TreeGrafter"/>
</dbReference>
<evidence type="ECO:0000313" key="6">
    <source>
        <dbReference type="EMBL" id="CAF1080835.1"/>
    </source>
</evidence>
<evidence type="ECO:0000256" key="3">
    <source>
        <dbReference type="ARBA" id="ARBA00046280"/>
    </source>
</evidence>
<dbReference type="GO" id="GO:0006887">
    <property type="term" value="P:exocytosis"/>
    <property type="evidence" value="ECO:0007669"/>
    <property type="project" value="TreeGrafter"/>
</dbReference>
<dbReference type="AlphaFoldDB" id="A0A814MLH6"/>
<evidence type="ECO:0000256" key="4">
    <source>
        <dbReference type="SAM" id="Phobius"/>
    </source>
</evidence>
<dbReference type="GO" id="GO:0012505">
    <property type="term" value="C:endomembrane system"/>
    <property type="evidence" value="ECO:0007669"/>
    <property type="project" value="UniProtKB-SubCell"/>
</dbReference>
<dbReference type="EMBL" id="CAJNOC010006570">
    <property type="protein sequence ID" value="CAF1080835.1"/>
    <property type="molecule type" value="Genomic_DNA"/>
</dbReference>
<comment type="subcellular location">
    <subcellularLocation>
        <location evidence="3">Endomembrane system</location>
        <topology evidence="3">Single-pass type IV membrane protein</topology>
    </subcellularLocation>
</comment>